<feature type="non-terminal residue" evidence="2">
    <location>
        <position position="209"/>
    </location>
</feature>
<dbReference type="AlphaFoldDB" id="A0A382RNT7"/>
<sequence length="209" mass="24994">MIDKLIIKQNYLFNLKYIFIYNFLILYFFLSFNENLNAKEVFILDNQSKNITIQGKFIEFLENFDEKTSIEQLQNEKWSSDLSSHQAFVRGYWTRMYVLNNLTTTDIGIKHNLNFEKKIILNKSLGIREYPYWFYGKDTYSSEINMGGDFKLFLPKNEITIVYDFFRSKPFNRYYSANNGLDRIILKNWNELKNTEIINFLGALCFVAI</sequence>
<keyword evidence="1" id="KW-1133">Transmembrane helix</keyword>
<evidence type="ECO:0008006" key="3">
    <source>
        <dbReference type="Google" id="ProtNLM"/>
    </source>
</evidence>
<name>A0A382RNT7_9ZZZZ</name>
<gene>
    <name evidence="2" type="ORF">METZ01_LOCUS351944</name>
</gene>
<organism evidence="2">
    <name type="scientific">marine metagenome</name>
    <dbReference type="NCBI Taxonomy" id="408172"/>
    <lineage>
        <taxon>unclassified sequences</taxon>
        <taxon>metagenomes</taxon>
        <taxon>ecological metagenomes</taxon>
    </lineage>
</organism>
<dbReference type="EMBL" id="UINC01122955">
    <property type="protein sequence ID" value="SVC99090.1"/>
    <property type="molecule type" value="Genomic_DNA"/>
</dbReference>
<protein>
    <recommendedName>
        <fullName evidence="3">7TM-DISM receptor extracellular domain-containing protein</fullName>
    </recommendedName>
</protein>
<feature type="transmembrane region" description="Helical" evidence="1">
    <location>
        <begin position="12"/>
        <end position="30"/>
    </location>
</feature>
<accession>A0A382RNT7</accession>
<reference evidence="2" key="1">
    <citation type="submission" date="2018-05" db="EMBL/GenBank/DDBJ databases">
        <authorList>
            <person name="Lanie J.A."/>
            <person name="Ng W.-L."/>
            <person name="Kazmierczak K.M."/>
            <person name="Andrzejewski T.M."/>
            <person name="Davidsen T.M."/>
            <person name="Wayne K.J."/>
            <person name="Tettelin H."/>
            <person name="Glass J.I."/>
            <person name="Rusch D."/>
            <person name="Podicherti R."/>
            <person name="Tsui H.-C.T."/>
            <person name="Winkler M.E."/>
        </authorList>
    </citation>
    <scope>NUCLEOTIDE SEQUENCE</scope>
</reference>
<evidence type="ECO:0000256" key="1">
    <source>
        <dbReference type="SAM" id="Phobius"/>
    </source>
</evidence>
<proteinExistence type="predicted"/>
<evidence type="ECO:0000313" key="2">
    <source>
        <dbReference type="EMBL" id="SVC99090.1"/>
    </source>
</evidence>
<keyword evidence="1" id="KW-0472">Membrane</keyword>
<keyword evidence="1" id="KW-0812">Transmembrane</keyword>